<evidence type="ECO:0000256" key="1">
    <source>
        <dbReference type="SAM" id="MobiDB-lite"/>
    </source>
</evidence>
<dbReference type="PANTHER" id="PTHR33095:SF16">
    <property type="entry name" value="OS01G0253500 PROTEIN"/>
    <property type="match status" value="1"/>
</dbReference>
<reference evidence="2" key="1">
    <citation type="submission" date="2015-04" db="UniProtKB">
        <authorList>
            <consortium name="EnsemblPlants"/>
        </authorList>
    </citation>
    <scope>IDENTIFICATION</scope>
</reference>
<feature type="compositionally biased region" description="Acidic residues" evidence="1">
    <location>
        <begin position="134"/>
        <end position="144"/>
    </location>
</feature>
<dbReference type="HOGENOM" id="CLU_047629_1_0_1"/>
<feature type="region of interest" description="Disordered" evidence="1">
    <location>
        <begin position="271"/>
        <end position="294"/>
    </location>
</feature>
<dbReference type="Proteomes" id="UP000026962">
    <property type="component" value="Chromosome 1"/>
</dbReference>
<dbReference type="EnsemblPlants" id="OPUNC01G09520.1">
    <property type="protein sequence ID" value="OPUNC01G09520.1"/>
    <property type="gene ID" value="OPUNC01G09520"/>
</dbReference>
<dbReference type="InterPro" id="IPR012442">
    <property type="entry name" value="DUF1645_plant"/>
</dbReference>
<evidence type="ECO:0000313" key="2">
    <source>
        <dbReference type="EnsemblPlants" id="OPUNC01G09520.1"/>
    </source>
</evidence>
<dbReference type="STRING" id="4537.A0A0E0JGG9"/>
<reference evidence="2" key="2">
    <citation type="submission" date="2018-05" db="EMBL/GenBank/DDBJ databases">
        <title>OpunRS2 (Oryza punctata Reference Sequence Version 2).</title>
        <authorList>
            <person name="Zhang J."/>
            <person name="Kudrna D."/>
            <person name="Lee S."/>
            <person name="Talag J."/>
            <person name="Welchert J."/>
            <person name="Wing R.A."/>
        </authorList>
    </citation>
    <scope>NUCLEOTIDE SEQUENCE [LARGE SCALE GENOMIC DNA]</scope>
</reference>
<dbReference type="eggNOG" id="ENOG502R882">
    <property type="taxonomic scope" value="Eukaryota"/>
</dbReference>
<feature type="compositionally biased region" description="Low complexity" evidence="1">
    <location>
        <begin position="274"/>
        <end position="284"/>
    </location>
</feature>
<evidence type="ECO:0000313" key="3">
    <source>
        <dbReference type="Proteomes" id="UP000026962"/>
    </source>
</evidence>
<feature type="compositionally biased region" description="Low complexity" evidence="1">
    <location>
        <begin position="213"/>
        <end position="229"/>
    </location>
</feature>
<feature type="region of interest" description="Disordered" evidence="1">
    <location>
        <begin position="1"/>
        <end position="45"/>
    </location>
</feature>
<feature type="compositionally biased region" description="Low complexity" evidence="1">
    <location>
        <begin position="178"/>
        <end position="196"/>
    </location>
</feature>
<keyword evidence="3" id="KW-1185">Reference proteome</keyword>
<dbReference type="PANTHER" id="PTHR33095">
    <property type="entry name" value="OS07G0619500 PROTEIN"/>
    <property type="match status" value="1"/>
</dbReference>
<feature type="region of interest" description="Disordered" evidence="1">
    <location>
        <begin position="213"/>
        <end position="258"/>
    </location>
</feature>
<dbReference type="AlphaFoldDB" id="A0A0E0JGG9"/>
<feature type="compositionally biased region" description="Polar residues" evidence="1">
    <location>
        <begin position="249"/>
        <end position="258"/>
    </location>
</feature>
<dbReference type="OMA" id="EGCVDEG"/>
<feature type="compositionally biased region" description="Low complexity" evidence="1">
    <location>
        <begin position="8"/>
        <end position="23"/>
    </location>
</feature>
<protein>
    <submittedName>
        <fullName evidence="2">Uncharacterized protein</fullName>
    </submittedName>
</protein>
<organism evidence="2">
    <name type="scientific">Oryza punctata</name>
    <name type="common">Red rice</name>
    <dbReference type="NCBI Taxonomy" id="4537"/>
    <lineage>
        <taxon>Eukaryota</taxon>
        <taxon>Viridiplantae</taxon>
        <taxon>Streptophyta</taxon>
        <taxon>Embryophyta</taxon>
        <taxon>Tracheophyta</taxon>
        <taxon>Spermatophyta</taxon>
        <taxon>Magnoliopsida</taxon>
        <taxon>Liliopsida</taxon>
        <taxon>Poales</taxon>
        <taxon>Poaceae</taxon>
        <taxon>BOP clade</taxon>
        <taxon>Oryzoideae</taxon>
        <taxon>Oryzeae</taxon>
        <taxon>Oryzinae</taxon>
        <taxon>Oryza</taxon>
    </lineage>
</organism>
<sequence>MQSHTHAHALAGSPAATAPSSPTRRPCTGNDDDDDDDAGGGGGQIFFFSAPASPVHYILRSPPSSTTTTAAHYSPGVDGDYGCGGGGDFEFAARQHGAGDGAAAMSSAEELFVAGRIRVGCLSPIRQEEAGFGEQEEGCEDEGEGGGGQRPRPRRARSASPPRSPHLAKIAEPSDFFASASSSSSSSTSSSLSSSAKNTRRRISLRDLLLGGTANSDSATATATAADAGTGAGGAAAERSSGFWPPSIWPSSRSKKTTTIALPCPCPCPPPLQSARRSTSSDRSSAPRRRTTSLPYRQGLVLGCLGFGARSYGLAKSMHPLSSR</sequence>
<dbReference type="Gramene" id="OPUNC01G09520.1">
    <property type="protein sequence ID" value="OPUNC01G09520.1"/>
    <property type="gene ID" value="OPUNC01G09520"/>
</dbReference>
<proteinExistence type="predicted"/>
<accession>A0A0E0JGG9</accession>
<name>A0A0E0JGG9_ORYPU</name>
<dbReference type="Pfam" id="PF07816">
    <property type="entry name" value="DUF1645"/>
    <property type="match status" value="1"/>
</dbReference>
<feature type="region of interest" description="Disordered" evidence="1">
    <location>
        <begin position="129"/>
        <end position="198"/>
    </location>
</feature>